<dbReference type="PANTHER" id="PTHR12784">
    <property type="entry name" value="STEERIN"/>
    <property type="match status" value="1"/>
</dbReference>
<evidence type="ECO:0000313" key="6">
    <source>
        <dbReference type="Proteomes" id="UP000694888"/>
    </source>
</evidence>
<dbReference type="InterPro" id="IPR003593">
    <property type="entry name" value="AAA+_ATPase"/>
</dbReference>
<dbReference type="InterPro" id="IPR027417">
    <property type="entry name" value="P-loop_NTPase"/>
</dbReference>
<feature type="domain" description="AAA+ ATPase" evidence="5">
    <location>
        <begin position="662"/>
        <end position="814"/>
    </location>
</feature>
<evidence type="ECO:0000256" key="4">
    <source>
        <dbReference type="SAM" id="MobiDB-lite"/>
    </source>
</evidence>
<accession>A0ABM0JW81</accession>
<evidence type="ECO:0000313" key="7">
    <source>
        <dbReference type="RefSeq" id="XP_005102965.2"/>
    </source>
</evidence>
<dbReference type="GeneID" id="101864537"/>
<evidence type="ECO:0000256" key="2">
    <source>
        <dbReference type="ARBA" id="ARBA00023054"/>
    </source>
</evidence>
<feature type="region of interest" description="Disordered" evidence="4">
    <location>
        <begin position="928"/>
        <end position="952"/>
    </location>
</feature>
<dbReference type="InterPro" id="IPR057568">
    <property type="entry name" value="CortBP2_NAV1-like_AAA_lid"/>
</dbReference>
<feature type="coiled-coil region" evidence="3">
    <location>
        <begin position="249"/>
        <end position="276"/>
    </location>
</feature>
<keyword evidence="6" id="KW-1185">Reference proteome</keyword>
<dbReference type="Gene3D" id="3.40.50.300">
    <property type="entry name" value="P-loop containing nucleotide triphosphate hydrolases"/>
    <property type="match status" value="1"/>
</dbReference>
<dbReference type="Pfam" id="PF23092">
    <property type="entry name" value="Ubiquitin_6"/>
    <property type="match status" value="1"/>
</dbReference>
<protein>
    <submittedName>
        <fullName evidence="7">Neuron navigator 2</fullName>
    </submittedName>
</protein>
<evidence type="ECO:0000259" key="5">
    <source>
        <dbReference type="SMART" id="SM00382"/>
    </source>
</evidence>
<dbReference type="Pfam" id="PF25408">
    <property type="entry name" value="AAA_lid_NAV1"/>
    <property type="match status" value="1"/>
</dbReference>
<feature type="compositionally biased region" description="Low complexity" evidence="4">
    <location>
        <begin position="968"/>
        <end position="987"/>
    </location>
</feature>
<feature type="compositionally biased region" description="Low complexity" evidence="4">
    <location>
        <begin position="45"/>
        <end position="54"/>
    </location>
</feature>
<feature type="compositionally biased region" description="Polar residues" evidence="4">
    <location>
        <begin position="992"/>
        <end position="1009"/>
    </location>
</feature>
<feature type="region of interest" description="Disordered" evidence="4">
    <location>
        <begin position="968"/>
        <end position="1009"/>
    </location>
</feature>
<feature type="region of interest" description="Disordered" evidence="4">
    <location>
        <begin position="137"/>
        <end position="157"/>
    </location>
</feature>
<proteinExistence type="inferred from homology"/>
<feature type="compositionally biased region" description="Polar residues" evidence="4">
    <location>
        <begin position="928"/>
        <end position="946"/>
    </location>
</feature>
<reference evidence="7" key="1">
    <citation type="submission" date="2025-08" db="UniProtKB">
        <authorList>
            <consortium name="RefSeq"/>
        </authorList>
    </citation>
    <scope>IDENTIFICATION</scope>
</reference>
<dbReference type="CDD" id="cd00009">
    <property type="entry name" value="AAA"/>
    <property type="match status" value="1"/>
</dbReference>
<dbReference type="Proteomes" id="UP000694888">
    <property type="component" value="Unplaced"/>
</dbReference>
<dbReference type="SUPFAM" id="SSF52540">
    <property type="entry name" value="P-loop containing nucleoside triphosphate hydrolases"/>
    <property type="match status" value="1"/>
</dbReference>
<feature type="region of interest" description="Disordered" evidence="4">
    <location>
        <begin position="471"/>
        <end position="499"/>
    </location>
</feature>
<dbReference type="RefSeq" id="XP_005102965.2">
    <property type="nucleotide sequence ID" value="XM_005102908.3"/>
</dbReference>
<keyword evidence="2 3" id="KW-0175">Coiled coil</keyword>
<evidence type="ECO:0000256" key="1">
    <source>
        <dbReference type="ARBA" id="ARBA00006255"/>
    </source>
</evidence>
<feature type="compositionally biased region" description="Polar residues" evidence="4">
    <location>
        <begin position="480"/>
        <end position="499"/>
    </location>
</feature>
<dbReference type="InterPro" id="IPR057126">
    <property type="entry name" value="NAV1-like_ubiquitin-like"/>
</dbReference>
<evidence type="ECO:0000256" key="3">
    <source>
        <dbReference type="SAM" id="Coils"/>
    </source>
</evidence>
<feature type="region of interest" description="Disordered" evidence="4">
    <location>
        <begin position="1"/>
        <end position="103"/>
    </location>
</feature>
<sequence length="1009" mass="110583">MSDSETFESLAHPHIQAQIQQARALTNARMMAHHADMTPPPLPGSSPSASQALQRSNSIKSDSAYPRTKHSSFSEDLPRTGSFSQLASPQGPHTVPASPTLSQSSRFTYPMAYAPPNAVGAGPNMVRSSTQSSLPFSALGKRASRDEDESLHGSNLSLVSSSSSVYSSAEEKHAHEVRKLKRDLMIAQEKVATLTSQLSTNRRREFHSSGELAHGSYHALPIDAHVVSAFEQSLSSMTARLQSLTSNAEHKQDTELNELRMTIEALKRQSKMTLQEPIISPPASRRHTSPAMKDIRIAGGDGRIARQMSSDSVSSINSLSSACSMTSQQSAATDGEANKRLAKQAKKKGWLRSSFSKAFSRKKGKTGSLSDVEPDSHSLRSNASAPNSPLMQLGHMGAPSMKGSHSSGALCDNDVNALKQALRDKDMKLTDIRLEALSSAHQLEQLRETMTKMKNEMSALKADNDRLQRMMSTSSSSRTLNLSHGSMSPHPTRTSTDSLDRSFSMTDHSSLDMLLAETAANDRDGKRVTVSVVLGSNPDPTRSGLDKPGEVLIGTMSVSGKTKWDILDNVIRKIFKEHVLRVDPVTNLGLSAESVYSYVVGEVSRTKDSELPELLPIGYLVGDTTQVEICLKGTKQSCVDSLAFETMIPKTIVQRYVSLLLEHRRIILCGPSGTGKTYLAQKLAEHVVLRSGRELTAGSVATFNVDHKSAKELRQYLANIADQCENTNVHALPSAIILDNLHHVNSLADVFNGFLSVKYQKCPYIIGTMSQSSCSTTNLQLHHNFRFVLCANHMEVKGFLGRFLRRKLVEAEIRTGIRNNDLNRVVDWIPKVWAHLNKALESHSSADVTIGPRLFMSCPMDIGGSQVWFTDLWNYTLVETVREGLQVYGCRSAWEDPTDWVLETYPWPNRGSGNSLMHIRADDLGYEQQTPGSPQVLTAKTKSPVSEQHKDGDPLVNMLMRLQEAAGTYNNGNNNANTTTPLTNNDTDSMDSHNSIQDFSSSSGVESRL</sequence>
<feature type="compositionally biased region" description="Polar residues" evidence="4">
    <location>
        <begin position="379"/>
        <end position="390"/>
    </location>
</feature>
<dbReference type="InterPro" id="IPR003959">
    <property type="entry name" value="ATPase_AAA_core"/>
</dbReference>
<feature type="coiled-coil region" evidence="3">
    <location>
        <begin position="443"/>
        <end position="470"/>
    </location>
</feature>
<feature type="coiled-coil region" evidence="3">
    <location>
        <begin position="170"/>
        <end position="197"/>
    </location>
</feature>
<comment type="similarity">
    <text evidence="1">Belongs to the Nav/unc-53 family.</text>
</comment>
<dbReference type="PANTHER" id="PTHR12784:SF28">
    <property type="entry name" value="PROTEIN SICKIE"/>
    <property type="match status" value="1"/>
</dbReference>
<dbReference type="InterPro" id="IPR039041">
    <property type="entry name" value="Nav/unc-53"/>
</dbReference>
<dbReference type="SMART" id="SM00382">
    <property type="entry name" value="AAA"/>
    <property type="match status" value="1"/>
</dbReference>
<dbReference type="Pfam" id="PF00004">
    <property type="entry name" value="AAA"/>
    <property type="match status" value="1"/>
</dbReference>
<gene>
    <name evidence="7" type="primary">LOC101864537</name>
</gene>
<organism evidence="6 7">
    <name type="scientific">Aplysia californica</name>
    <name type="common">California sea hare</name>
    <dbReference type="NCBI Taxonomy" id="6500"/>
    <lineage>
        <taxon>Eukaryota</taxon>
        <taxon>Metazoa</taxon>
        <taxon>Spiralia</taxon>
        <taxon>Lophotrochozoa</taxon>
        <taxon>Mollusca</taxon>
        <taxon>Gastropoda</taxon>
        <taxon>Heterobranchia</taxon>
        <taxon>Euthyneura</taxon>
        <taxon>Tectipleura</taxon>
        <taxon>Aplysiida</taxon>
        <taxon>Aplysioidea</taxon>
        <taxon>Aplysiidae</taxon>
        <taxon>Aplysia</taxon>
    </lineage>
</organism>
<feature type="region of interest" description="Disordered" evidence="4">
    <location>
        <begin position="327"/>
        <end position="407"/>
    </location>
</feature>
<feature type="compositionally biased region" description="Basic residues" evidence="4">
    <location>
        <begin position="340"/>
        <end position="350"/>
    </location>
</feature>
<name>A0ABM0JW81_APLCA</name>